<feature type="transmembrane region" description="Helical" evidence="1">
    <location>
        <begin position="183"/>
        <end position="204"/>
    </location>
</feature>
<feature type="transmembrane region" description="Helical" evidence="1">
    <location>
        <begin position="31"/>
        <end position="53"/>
    </location>
</feature>
<dbReference type="Proteomes" id="UP000664844">
    <property type="component" value="Unassembled WGS sequence"/>
</dbReference>
<proteinExistence type="predicted"/>
<keyword evidence="3" id="KW-1185">Reference proteome</keyword>
<keyword evidence="1" id="KW-0812">Transmembrane</keyword>
<accession>A0ABS3FY91</accession>
<dbReference type="EMBL" id="JAFLQW010000638">
    <property type="protein sequence ID" value="MBO0352102.1"/>
    <property type="molecule type" value="Genomic_DNA"/>
</dbReference>
<reference evidence="2 3" key="1">
    <citation type="submission" date="2021-03" db="EMBL/GenBank/DDBJ databases">
        <title>Metabolic Capacity of the Antarctic Cyanobacterium Phormidium pseudopriestleyi that Sustains Oxygenic Photosynthesis in the Presence of Hydrogen Sulfide.</title>
        <authorList>
            <person name="Lumian J.E."/>
            <person name="Jungblut A.D."/>
            <person name="Dillon M.L."/>
            <person name="Hawes I."/>
            <person name="Doran P.T."/>
            <person name="Mackey T.J."/>
            <person name="Dick G.J."/>
            <person name="Grettenberger C.L."/>
            <person name="Sumner D.Y."/>
        </authorList>
    </citation>
    <scope>NUCLEOTIDE SEQUENCE [LARGE SCALE GENOMIC DNA]</scope>
    <source>
        <strain evidence="2 3">FRX01</strain>
    </source>
</reference>
<dbReference type="RefSeq" id="WP_207090521.1">
    <property type="nucleotide sequence ID" value="NZ_JAFLQW010000638.1"/>
</dbReference>
<evidence type="ECO:0000313" key="3">
    <source>
        <dbReference type="Proteomes" id="UP000664844"/>
    </source>
</evidence>
<protein>
    <submittedName>
        <fullName evidence="2">Uncharacterized protein</fullName>
    </submittedName>
</protein>
<organism evidence="2 3">
    <name type="scientific">Phormidium pseudopriestleyi FRX01</name>
    <dbReference type="NCBI Taxonomy" id="1759528"/>
    <lineage>
        <taxon>Bacteria</taxon>
        <taxon>Bacillati</taxon>
        <taxon>Cyanobacteriota</taxon>
        <taxon>Cyanophyceae</taxon>
        <taxon>Oscillatoriophycideae</taxon>
        <taxon>Oscillatoriales</taxon>
        <taxon>Oscillatoriaceae</taxon>
        <taxon>Phormidium</taxon>
    </lineage>
</organism>
<feature type="transmembrane region" description="Helical" evidence="1">
    <location>
        <begin position="74"/>
        <end position="100"/>
    </location>
</feature>
<feature type="transmembrane region" description="Helical" evidence="1">
    <location>
        <begin position="236"/>
        <end position="253"/>
    </location>
</feature>
<name>A0ABS3FY91_9CYAN</name>
<sequence>MQRSLFLLGLSLLVALGAVWGWVVVGLDSITWKLALSIPAGLVLFWPIAQHIANSSFLSVGTRRECIIEFTLKFLAKTIIGVSAVTGVGAFLLAGIWAIARHGAIAKETALFGVQSLAIALAALLVAIAFHYLFRFLLKKLGAVQLDILYLAGAGATVLAGGGIIAAQTWIGVLDEPVLSQRIANSAWIAVVGVGYAWVQILAATPNEKKVVVPDALMTAFVVICGAVLFWAIGKASFPVAIGLLAWVGALVLDKEQKKRKF</sequence>
<comment type="caution">
    <text evidence="2">The sequence shown here is derived from an EMBL/GenBank/DDBJ whole genome shotgun (WGS) entry which is preliminary data.</text>
</comment>
<keyword evidence="1" id="KW-0472">Membrane</keyword>
<evidence type="ECO:0000256" key="1">
    <source>
        <dbReference type="SAM" id="Phobius"/>
    </source>
</evidence>
<evidence type="ECO:0000313" key="2">
    <source>
        <dbReference type="EMBL" id="MBO0352102.1"/>
    </source>
</evidence>
<feature type="transmembrane region" description="Helical" evidence="1">
    <location>
        <begin position="112"/>
        <end position="134"/>
    </location>
</feature>
<gene>
    <name evidence="2" type="ORF">J0895_24070</name>
</gene>
<feature type="transmembrane region" description="Helical" evidence="1">
    <location>
        <begin position="146"/>
        <end position="171"/>
    </location>
</feature>
<feature type="transmembrane region" description="Helical" evidence="1">
    <location>
        <begin position="211"/>
        <end position="230"/>
    </location>
</feature>
<keyword evidence="1" id="KW-1133">Transmembrane helix</keyword>